<feature type="transmembrane region" description="Helical" evidence="2">
    <location>
        <begin position="626"/>
        <end position="647"/>
    </location>
</feature>
<feature type="region of interest" description="Disordered" evidence="1">
    <location>
        <begin position="655"/>
        <end position="758"/>
    </location>
</feature>
<gene>
    <name evidence="4" type="ORF">BSAL_30385</name>
</gene>
<name>A0A0S4JI10_BODSA</name>
<evidence type="ECO:0000256" key="1">
    <source>
        <dbReference type="SAM" id="MobiDB-lite"/>
    </source>
</evidence>
<protein>
    <submittedName>
        <fullName evidence="4">Membrane-associated protein, putative</fullName>
    </submittedName>
</protein>
<proteinExistence type="predicted"/>
<keyword evidence="3" id="KW-0732">Signal</keyword>
<sequence>MASLVLFLMVATACLQFTSIDGWDGKWEILPRSERNAASQHYDDCVPLAPHVLSSPTESSPQEKISSRRKPLLRVYITTSPQIQSITANLVESLLTSFPAYYANSPSEDVYEPSSSAATMTKQELTLSTCRRWTSNGSLEFWKQMFASHTTQSPPKEEEGAQHHPYFPFSGLCIGIQELNSTSTNAGGTTSQVQRTRTGEDGSPSSNNGAGNTAKFGSAAYYDYLDQKLRYFTKRIAAFAASQVHVAPWALLLDADTQVFPGFFDMVAQKVLCPYAELQCQHTNYLDGCTGVAAVIASRGKTSSDVKLNSPERVDVFYQRESRRLVNTGLALVNMNSPGSLCLYYEALRRMQRSKYGDQTAIQFVLRQRRGYCASRVCPAVAAGGGVEELLRAKSTIFPLVRYEVQQQVFHKLHVNGNVMNTTYIVAHHAHMAGAHKIHALQKGLHLVRTDADRAQRIHHHRHGVTLHSGNFLHNHEDAACPVATAAVLSSLCHSNTARPTASVTACCVLHANQLSSFSASKEVVDHSLSVGRNTFSRRLTELSPQPSGNDDAIIPPPQLQTRTGAKRTSLSNDVSAAKSGAAAAADSCPTENIASCQNNATDDSNNNNTTVAPSKKSRRLKKSKALWTALPAIIIIITLTIFHFFVLNPSPPEDYSGVAPAPPSPSGGDDSTRSTTPQAAVRRSRSDTSVMEMTELRPPAAAHLQSRIPTPPLEESREVNGGDDIVLSTKGGRKTKAVRAPPPMFHGGQGRGNGGGFVSLRAVEEREGDGR</sequence>
<feature type="signal peptide" evidence="3">
    <location>
        <begin position="1"/>
        <end position="22"/>
    </location>
</feature>
<feature type="compositionally biased region" description="Low complexity" evidence="1">
    <location>
        <begin position="667"/>
        <end position="678"/>
    </location>
</feature>
<evidence type="ECO:0000256" key="3">
    <source>
        <dbReference type="SAM" id="SignalP"/>
    </source>
</evidence>
<organism evidence="4 5">
    <name type="scientific">Bodo saltans</name>
    <name type="common">Flagellated protozoan</name>
    <dbReference type="NCBI Taxonomy" id="75058"/>
    <lineage>
        <taxon>Eukaryota</taxon>
        <taxon>Discoba</taxon>
        <taxon>Euglenozoa</taxon>
        <taxon>Kinetoplastea</taxon>
        <taxon>Metakinetoplastina</taxon>
        <taxon>Eubodonida</taxon>
        <taxon>Bodonidae</taxon>
        <taxon>Bodo</taxon>
    </lineage>
</organism>
<reference evidence="5" key="1">
    <citation type="submission" date="2015-09" db="EMBL/GenBank/DDBJ databases">
        <authorList>
            <consortium name="Pathogen Informatics"/>
        </authorList>
    </citation>
    <scope>NUCLEOTIDE SEQUENCE [LARGE SCALE GENOMIC DNA]</scope>
    <source>
        <strain evidence="5">Lake Konstanz</strain>
    </source>
</reference>
<keyword evidence="2" id="KW-1133">Transmembrane helix</keyword>
<feature type="compositionally biased region" description="Polar residues" evidence="1">
    <location>
        <begin position="560"/>
        <end position="574"/>
    </location>
</feature>
<feature type="region of interest" description="Disordered" evidence="1">
    <location>
        <begin position="541"/>
        <end position="574"/>
    </location>
</feature>
<feature type="region of interest" description="Disordered" evidence="1">
    <location>
        <begin position="183"/>
        <end position="211"/>
    </location>
</feature>
<accession>A0A0S4JI10</accession>
<keyword evidence="5" id="KW-1185">Reference proteome</keyword>
<keyword evidence="2" id="KW-0812">Transmembrane</keyword>
<dbReference type="EMBL" id="CYKH01001892">
    <property type="protein sequence ID" value="CUG91137.1"/>
    <property type="molecule type" value="Genomic_DNA"/>
</dbReference>
<dbReference type="AlphaFoldDB" id="A0A0S4JI10"/>
<evidence type="ECO:0000256" key="2">
    <source>
        <dbReference type="SAM" id="Phobius"/>
    </source>
</evidence>
<feature type="compositionally biased region" description="Low complexity" evidence="1">
    <location>
        <begin position="599"/>
        <end position="611"/>
    </location>
</feature>
<feature type="chain" id="PRO_5006622436" evidence="3">
    <location>
        <begin position="23"/>
        <end position="772"/>
    </location>
</feature>
<feature type="region of interest" description="Disordered" evidence="1">
    <location>
        <begin position="598"/>
        <end position="622"/>
    </location>
</feature>
<dbReference type="VEuPathDB" id="TriTrypDB:BSAL_30385"/>
<evidence type="ECO:0000313" key="5">
    <source>
        <dbReference type="Proteomes" id="UP000051952"/>
    </source>
</evidence>
<evidence type="ECO:0000313" key="4">
    <source>
        <dbReference type="EMBL" id="CUG91137.1"/>
    </source>
</evidence>
<dbReference type="Proteomes" id="UP000051952">
    <property type="component" value="Unassembled WGS sequence"/>
</dbReference>
<feature type="compositionally biased region" description="Gly residues" evidence="1">
    <location>
        <begin position="748"/>
        <end position="758"/>
    </location>
</feature>
<keyword evidence="2" id="KW-0472">Membrane</keyword>